<feature type="region of interest" description="Disordered" evidence="1">
    <location>
        <begin position="1"/>
        <end position="24"/>
    </location>
</feature>
<dbReference type="Proteomes" id="UP000053144">
    <property type="component" value="Chromosome 2"/>
</dbReference>
<gene>
    <name evidence="2" type="ORF">LR48_Vigan02g048100</name>
</gene>
<proteinExistence type="predicted"/>
<dbReference type="AlphaFoldDB" id="A0A0L9TV05"/>
<sequence length="161" mass="18285">MKMRDVEDKEEEGEGEFNVKKMKKRGRSYVDLVPAEIPPIEEGVFRSGGLGIGFDAMKTYNWTWYSVPEGCEHRLNIIGGRRSGRRREEEEADGVEPRIDEEIADVEAQLAEKLNRGSEPIAKREHTCGAEHKGEGKSIVEDVSDLFVKIPQIPDLLFNPW</sequence>
<dbReference type="EMBL" id="CM003372">
    <property type="protein sequence ID" value="KOM34331.1"/>
    <property type="molecule type" value="Genomic_DNA"/>
</dbReference>
<evidence type="ECO:0000256" key="1">
    <source>
        <dbReference type="SAM" id="MobiDB-lite"/>
    </source>
</evidence>
<accession>A0A0L9TV05</accession>
<feature type="region of interest" description="Disordered" evidence="1">
    <location>
        <begin position="117"/>
        <end position="136"/>
    </location>
</feature>
<dbReference type="Gramene" id="KOM34331">
    <property type="protein sequence ID" value="KOM34331"/>
    <property type="gene ID" value="LR48_Vigan02g048100"/>
</dbReference>
<protein>
    <submittedName>
        <fullName evidence="2">Uncharacterized protein</fullName>
    </submittedName>
</protein>
<evidence type="ECO:0000313" key="3">
    <source>
        <dbReference type="Proteomes" id="UP000053144"/>
    </source>
</evidence>
<organism evidence="2 3">
    <name type="scientific">Phaseolus angularis</name>
    <name type="common">Azuki bean</name>
    <name type="synonym">Vigna angularis</name>
    <dbReference type="NCBI Taxonomy" id="3914"/>
    <lineage>
        <taxon>Eukaryota</taxon>
        <taxon>Viridiplantae</taxon>
        <taxon>Streptophyta</taxon>
        <taxon>Embryophyta</taxon>
        <taxon>Tracheophyta</taxon>
        <taxon>Spermatophyta</taxon>
        <taxon>Magnoliopsida</taxon>
        <taxon>eudicotyledons</taxon>
        <taxon>Gunneridae</taxon>
        <taxon>Pentapetalae</taxon>
        <taxon>rosids</taxon>
        <taxon>fabids</taxon>
        <taxon>Fabales</taxon>
        <taxon>Fabaceae</taxon>
        <taxon>Papilionoideae</taxon>
        <taxon>50 kb inversion clade</taxon>
        <taxon>NPAAA clade</taxon>
        <taxon>indigoferoid/millettioid clade</taxon>
        <taxon>Phaseoleae</taxon>
        <taxon>Vigna</taxon>
    </lineage>
</organism>
<reference evidence="3" key="1">
    <citation type="journal article" date="2015" name="Proc. Natl. Acad. Sci. U.S.A.">
        <title>Genome sequencing of adzuki bean (Vigna angularis) provides insight into high starch and low fat accumulation and domestication.</title>
        <authorList>
            <person name="Yang K."/>
            <person name="Tian Z."/>
            <person name="Chen C."/>
            <person name="Luo L."/>
            <person name="Zhao B."/>
            <person name="Wang Z."/>
            <person name="Yu L."/>
            <person name="Li Y."/>
            <person name="Sun Y."/>
            <person name="Li W."/>
            <person name="Chen Y."/>
            <person name="Li Y."/>
            <person name="Zhang Y."/>
            <person name="Ai D."/>
            <person name="Zhao J."/>
            <person name="Shang C."/>
            <person name="Ma Y."/>
            <person name="Wu B."/>
            <person name="Wang M."/>
            <person name="Gao L."/>
            <person name="Sun D."/>
            <person name="Zhang P."/>
            <person name="Guo F."/>
            <person name="Wang W."/>
            <person name="Li Y."/>
            <person name="Wang J."/>
            <person name="Varshney R.K."/>
            <person name="Wang J."/>
            <person name="Ling H.Q."/>
            <person name="Wan P."/>
        </authorList>
    </citation>
    <scope>NUCLEOTIDE SEQUENCE</scope>
    <source>
        <strain evidence="3">cv. Jingnong 6</strain>
    </source>
</reference>
<evidence type="ECO:0000313" key="2">
    <source>
        <dbReference type="EMBL" id="KOM34331.1"/>
    </source>
</evidence>
<name>A0A0L9TV05_PHAAN</name>